<dbReference type="GO" id="GO:0098542">
    <property type="term" value="P:defense response to other organism"/>
    <property type="evidence" value="ECO:0007669"/>
    <property type="project" value="InterPro"/>
</dbReference>
<evidence type="ECO:0000313" key="6">
    <source>
        <dbReference type="Proteomes" id="UP000030748"/>
    </source>
</evidence>
<gene>
    <name evidence="5" type="ORF">MIMGU_mgv1a013680mg</name>
</gene>
<dbReference type="PANTHER" id="PTHR31234:SF2">
    <property type="entry name" value="OS05G0199100 PROTEIN"/>
    <property type="match status" value="1"/>
</dbReference>
<keyword evidence="4" id="KW-0812">Transmembrane</keyword>
<keyword evidence="4" id="KW-1133">Transmembrane helix</keyword>
<dbReference type="STRING" id="4155.A0A022QF81"/>
<dbReference type="InterPro" id="IPR044839">
    <property type="entry name" value="NDR1-like"/>
</dbReference>
<dbReference type="KEGG" id="egt:105971627"/>
<evidence type="ECO:0000256" key="1">
    <source>
        <dbReference type="ARBA" id="ARBA00004370"/>
    </source>
</evidence>
<dbReference type="eggNOG" id="ENOG502SN9T">
    <property type="taxonomic scope" value="Eukaryota"/>
</dbReference>
<evidence type="ECO:0000256" key="4">
    <source>
        <dbReference type="SAM" id="Phobius"/>
    </source>
</evidence>
<accession>A0A022QF81</accession>
<keyword evidence="2 4" id="KW-0472">Membrane</keyword>
<name>A0A022QF81_ERYGU</name>
<proteinExistence type="predicted"/>
<protein>
    <submittedName>
        <fullName evidence="5">Uncharacterized protein</fullName>
    </submittedName>
</protein>
<organism evidence="5 6">
    <name type="scientific">Erythranthe guttata</name>
    <name type="common">Yellow monkey flower</name>
    <name type="synonym">Mimulus guttatus</name>
    <dbReference type="NCBI Taxonomy" id="4155"/>
    <lineage>
        <taxon>Eukaryota</taxon>
        <taxon>Viridiplantae</taxon>
        <taxon>Streptophyta</taxon>
        <taxon>Embryophyta</taxon>
        <taxon>Tracheophyta</taxon>
        <taxon>Spermatophyta</taxon>
        <taxon>Magnoliopsida</taxon>
        <taxon>eudicotyledons</taxon>
        <taxon>Gunneridae</taxon>
        <taxon>Pentapetalae</taxon>
        <taxon>asterids</taxon>
        <taxon>lamiids</taxon>
        <taxon>Lamiales</taxon>
        <taxon>Phrymaceae</taxon>
        <taxon>Erythranthe</taxon>
    </lineage>
</organism>
<evidence type="ECO:0000256" key="3">
    <source>
        <dbReference type="SAM" id="MobiDB-lite"/>
    </source>
</evidence>
<comment type="subcellular location">
    <subcellularLocation>
        <location evidence="1">Membrane</location>
    </subcellularLocation>
</comment>
<dbReference type="AlphaFoldDB" id="A0A022QF81"/>
<dbReference type="EMBL" id="KI632098">
    <property type="protein sequence ID" value="EYU25165.1"/>
    <property type="molecule type" value="Genomic_DNA"/>
</dbReference>
<dbReference type="OMA" id="KITIMFM"/>
<dbReference type="PhylomeDB" id="A0A022QF81"/>
<feature type="region of interest" description="Disordered" evidence="3">
    <location>
        <begin position="1"/>
        <end position="31"/>
    </location>
</feature>
<dbReference type="Proteomes" id="UP000030748">
    <property type="component" value="Unassembled WGS sequence"/>
</dbReference>
<evidence type="ECO:0000313" key="5">
    <source>
        <dbReference type="EMBL" id="EYU25165.1"/>
    </source>
</evidence>
<sequence>MAEKEHQPLPYANGHGRSDAEAGAAAHDAREQRKKKRTKCFIYIALFVIFQLGVIAIFSVTVMKIRTPKFRIRSAHLTTFHAGTPGSPSFSGTVNAEFSVKNANFGRYKYRNTTVGFFYKGTPVGQVFVRDSRAGWRSTKKFRVVVDLNLANAQGNPQLASDLNAGVVQITSQARMAGRVELIFVMKKNKSTDMNCNMEIVTATQQIRNLVCK</sequence>
<dbReference type="GO" id="GO:0016020">
    <property type="term" value="C:membrane"/>
    <property type="evidence" value="ECO:0007669"/>
    <property type="project" value="UniProtKB-SubCell"/>
</dbReference>
<evidence type="ECO:0000256" key="2">
    <source>
        <dbReference type="ARBA" id="ARBA00023136"/>
    </source>
</evidence>
<dbReference type="OrthoDB" id="1894389at2759"/>
<dbReference type="PANTHER" id="PTHR31234">
    <property type="entry name" value="LATE EMBRYOGENESIS ABUNDANT (LEA) HYDROXYPROLINE-RICH GLYCOPROTEIN FAMILY"/>
    <property type="match status" value="1"/>
</dbReference>
<reference evidence="5 6" key="1">
    <citation type="journal article" date="2013" name="Proc. Natl. Acad. Sci. U.S.A.">
        <title>Fine-scale variation in meiotic recombination in Mimulus inferred from population shotgun sequencing.</title>
        <authorList>
            <person name="Hellsten U."/>
            <person name="Wright K.M."/>
            <person name="Jenkins J."/>
            <person name="Shu S."/>
            <person name="Yuan Y."/>
            <person name="Wessler S.R."/>
            <person name="Schmutz J."/>
            <person name="Willis J.H."/>
            <person name="Rokhsar D.S."/>
        </authorList>
    </citation>
    <scope>NUCLEOTIDE SEQUENCE [LARGE SCALE GENOMIC DNA]</scope>
    <source>
        <strain evidence="6">cv. DUN x IM62</strain>
    </source>
</reference>
<feature type="transmembrane region" description="Helical" evidence="4">
    <location>
        <begin position="40"/>
        <end position="63"/>
    </location>
</feature>
<keyword evidence="6" id="KW-1185">Reference proteome</keyword>